<proteinExistence type="predicted"/>
<dbReference type="RefSeq" id="WP_290360621.1">
    <property type="nucleotide sequence ID" value="NZ_JAUHHC010000005.1"/>
</dbReference>
<protein>
    <submittedName>
        <fullName evidence="3">DUF748 domain-containing protein</fullName>
    </submittedName>
</protein>
<reference evidence="3 4" key="1">
    <citation type="submission" date="2023-06" db="EMBL/GenBank/DDBJ databases">
        <title>Pelomonas sp. PFR6 16S ribosomal RNA gene Genome sequencing and assembly.</title>
        <authorList>
            <person name="Woo H."/>
        </authorList>
    </citation>
    <scope>NUCLEOTIDE SEQUENCE [LARGE SCALE GENOMIC DNA]</scope>
    <source>
        <strain evidence="3 4">PFR6</strain>
    </source>
</reference>
<evidence type="ECO:0000313" key="4">
    <source>
        <dbReference type="Proteomes" id="UP001228044"/>
    </source>
</evidence>
<feature type="region of interest" description="Disordered" evidence="1">
    <location>
        <begin position="980"/>
        <end position="999"/>
    </location>
</feature>
<dbReference type="Proteomes" id="UP001228044">
    <property type="component" value="Unassembled WGS sequence"/>
</dbReference>
<dbReference type="InterPro" id="IPR008023">
    <property type="entry name" value="DUF748"/>
</dbReference>
<keyword evidence="4" id="KW-1185">Reference proteome</keyword>
<dbReference type="InterPro" id="IPR052894">
    <property type="entry name" value="AsmA-related"/>
</dbReference>
<dbReference type="Pfam" id="PF05359">
    <property type="entry name" value="DUF748"/>
    <property type="match status" value="1"/>
</dbReference>
<accession>A0ABT8DVM5</accession>
<keyword evidence="2" id="KW-0472">Membrane</keyword>
<keyword evidence="2" id="KW-0812">Transmembrane</keyword>
<comment type="caution">
    <text evidence="3">The sequence shown here is derived from an EMBL/GenBank/DDBJ whole genome shotgun (WGS) entry which is preliminary data.</text>
</comment>
<keyword evidence="2" id="KW-1133">Transmembrane helix</keyword>
<feature type="compositionally biased region" description="Pro residues" evidence="1">
    <location>
        <begin position="688"/>
        <end position="698"/>
    </location>
</feature>
<gene>
    <name evidence="3" type="ORF">QWJ38_18650</name>
</gene>
<feature type="region of interest" description="Disordered" evidence="1">
    <location>
        <begin position="679"/>
        <end position="706"/>
    </location>
</feature>
<evidence type="ECO:0000256" key="2">
    <source>
        <dbReference type="SAM" id="Phobius"/>
    </source>
</evidence>
<organism evidence="3 4">
    <name type="scientific">Roseateles violae</name>
    <dbReference type="NCBI Taxonomy" id="3058042"/>
    <lineage>
        <taxon>Bacteria</taxon>
        <taxon>Pseudomonadati</taxon>
        <taxon>Pseudomonadota</taxon>
        <taxon>Betaproteobacteria</taxon>
        <taxon>Burkholderiales</taxon>
        <taxon>Sphaerotilaceae</taxon>
        <taxon>Roseateles</taxon>
    </lineage>
</organism>
<dbReference type="PANTHER" id="PTHR30441">
    <property type="entry name" value="DUF748 DOMAIN-CONTAINING PROTEIN"/>
    <property type="match status" value="1"/>
</dbReference>
<sequence length="1153" mass="123182">MQARARKAIRNAALLAAGLFLAYLLFAWFGFEPLVKWALPRWIEQRSAHHLALGRVGLQPFSLAVEVQGLTLTEPDNKPLLTLDRLLIDLNPLGLFRRAYALDELRLTAPRLRFELRPEGGTNWQALLDALAGPPQDPPPEPQAPPRLLLALIALEGGHIDFADKRVEGGFQTYIGPLQAELRQLSTLPEDRGEHLLSARTGIGAQIRWKGTLALNPLAADGEIEIDALALDKLWPYMRSTLRMTPPQGQADLRLRYHAGYVERAFDLKLDGLELKLQQLALKGLDETQPAVALDALRLSGGRLDLRRREIGFAALEVAGGRLALELDAGDRPRILSWLAPAPPSEAPPAAPWKLKLDKLAIAKLGLHAHNRAFVEPLDIDVGELTLGLKAEALLGAEPQIRIDDLGLRLDGLRLSNKSSARPLLELASLGLDGGHLALAERELTLERVYAQGARLALVRDAQGGIGFIDALRRQPPPATPTPPAAAGPRWRYKIASIEAEASELSLRDESAQPAAGLTLAPLRAELREFSDDAKAGMPVKLDLSVREGGRFEAGGSLQAGGEAGELRFALSDLALAPAQPIIARYSALVLAGGQASARGRLQWQAGKPRLETSLTVSKLLLNEARSGERVLGWRQLSGPRLLLTPQRIDLGELNLEGLGAKLTIFKDRSSNVAQLLKPQEAAAASSSPPPPPPPPTQPAAAAAPAPQLALSRLRLSDGSVDFADLSLALPFGTRIGDLNGHLAGLSSQAGAVARLELEGKVGEFGLARASGQLRPQDPTGFTDIRLIFRNVEMNELTPYSATFAGRRIESGKLSLDLEYKIKQRQLAGDNQVIMDKLTLGAHVDSVSAVNLPLDLAIAILQDSEGKIDLGLPVSGSLDDPQFSYGALIGKALVNLLGKIVSAPFRALGAMLGIDADKLDRIAFDAGSSALLPPEREKLKNLSQLLAKRAGLAVAIHGDYSVQSDGEALKNLRLRRAVAQQNGRPLGEGEDPGPISTGEPATQQALEALYARRFGAEDLAALKQRHLQANPAPPPDSATGRFISKLSSAVKPAPKPLSAAEQQQLAGQGLHELLARRLLDDYAPDEAQLRAIGSARGEAIVRELSNRGVAAGRLRVEPPRAAEGEGAVVQAELKLDSKTAAPPASAASAVAAR</sequence>
<feature type="transmembrane region" description="Helical" evidence="2">
    <location>
        <begin position="12"/>
        <end position="31"/>
    </location>
</feature>
<dbReference type="EMBL" id="JAUHHC010000005">
    <property type="protein sequence ID" value="MDN3922315.1"/>
    <property type="molecule type" value="Genomic_DNA"/>
</dbReference>
<name>A0ABT8DVM5_9BURK</name>
<evidence type="ECO:0000313" key="3">
    <source>
        <dbReference type="EMBL" id="MDN3922315.1"/>
    </source>
</evidence>
<dbReference type="PANTHER" id="PTHR30441:SF8">
    <property type="entry name" value="DUF748 DOMAIN-CONTAINING PROTEIN"/>
    <property type="match status" value="1"/>
</dbReference>
<evidence type="ECO:0000256" key="1">
    <source>
        <dbReference type="SAM" id="MobiDB-lite"/>
    </source>
</evidence>